<evidence type="ECO:0000313" key="3">
    <source>
        <dbReference type="EMBL" id="QJA74335.1"/>
    </source>
</evidence>
<accession>A0A6M3K0J3</accession>
<dbReference type="Pfam" id="PF18838">
    <property type="entry name" value="LPD23"/>
    <property type="match status" value="1"/>
</dbReference>
<gene>
    <name evidence="3" type="ORF">MM415A02042_0004</name>
</gene>
<dbReference type="EMBL" id="MT142091">
    <property type="protein sequence ID" value="QJA74335.1"/>
    <property type="molecule type" value="Genomic_DNA"/>
</dbReference>
<reference evidence="3" key="1">
    <citation type="submission" date="2020-03" db="EMBL/GenBank/DDBJ databases">
        <title>The deep terrestrial virosphere.</title>
        <authorList>
            <person name="Holmfeldt K."/>
            <person name="Nilsson E."/>
            <person name="Simone D."/>
            <person name="Lopez-Fernandez M."/>
            <person name="Wu X."/>
            <person name="de Brujin I."/>
            <person name="Lundin D."/>
            <person name="Andersson A."/>
            <person name="Bertilsson S."/>
            <person name="Dopson M."/>
        </authorList>
    </citation>
    <scope>NUCLEOTIDE SEQUENCE</scope>
    <source>
        <strain evidence="3">MM415A02042</strain>
    </source>
</reference>
<dbReference type="InterPro" id="IPR040696">
    <property type="entry name" value="LPD23"/>
</dbReference>
<evidence type="ECO:0000259" key="2">
    <source>
        <dbReference type="Pfam" id="PF18857"/>
    </source>
</evidence>
<evidence type="ECO:0000259" key="1">
    <source>
        <dbReference type="Pfam" id="PF18838"/>
    </source>
</evidence>
<feature type="domain" description="Large polyvalent protein associated" evidence="1">
    <location>
        <begin position="178"/>
        <end position="232"/>
    </location>
</feature>
<dbReference type="InterPro" id="IPR040561">
    <property type="entry name" value="LPD38"/>
</dbReference>
<protein>
    <recommendedName>
        <fullName evidence="4">Large polyvalent protein associated domain-containing protein</fullName>
    </recommendedName>
</protein>
<dbReference type="Pfam" id="PF18857">
    <property type="entry name" value="LPD38"/>
    <property type="match status" value="1"/>
</dbReference>
<evidence type="ECO:0008006" key="4">
    <source>
        <dbReference type="Google" id="ProtNLM"/>
    </source>
</evidence>
<proteinExistence type="predicted"/>
<name>A0A6M3K0J3_9ZZZZ</name>
<sequence length="1920" mass="216671">MSSLAHCLEKYGNLLTDYEKKLLQESAQVYRKEGFKAKIANASAVEDILRDLESERDDIVIQIKANVPENVDVDAILGLKAEPQTEILKRPSIEVKEVEEPTQTTLITEEAPFELKGEEPPPKVLGPQHKKAVFPTEKIMGGTAGEQTSILPPKTGEQVSVLEGIEEAKKPPETKLAMAGEKAIGAPTGALAKAQEMLAKGDSEDAVWKETGWLKGVEGKWKFEIDDSGAEFTKQAKEYFDTGSSVDFSDNIKLKDVLSHDALFKAYPQLKDMPVSMKILWEMDKLVGRYKPGGDYSSRGIRVAAKSIEEAKSILFHEIQHGIQEIEGFARGGSVGRLFKEKTGYLPEVIEGRDLETYIKAMEDYPRLAGEIESREVAERKDLTPAQRGLNFKEAQSLWNQAEELKKSDAFVKEETAWEESDLSEEGLKARNESPAHKEYYALQSQISDLGYDLTNRLVIDVLKGSKPAQDLLIRPPYADQTIPRSDWIVKKDVGENFSLYKEDKYQYLIDCVGCDNVEALTEMIDEARDIGYDTFISHVDVKELAGMFDFYDWGPGNKGGLRLKDDYAVSYHKSHYEGKPVYYIRHSAIEYIFSKQWSIQESSGTSFSVEPAISAEPQGYKFTKKQIKDIIRLAPRITEWLKKAGADKEILDRITVDLKPFISMSSLSDKYVAQTISDWETKGVTVGRILGSTSFESYHALIQLAYNSQNLKKMETTAYHEYFHIAKRWLLPKADIEQLGKEFKTEEDQADAFADFIDRSTPFTGRPGIIRRIFLKLRRMLTIIRNGLNGRGFHRPEDIFGKIKVGAYKMKGDRAPPGVKIKTLFAMEGEKPPTKMGEGVLDELVGEAAPKQKVLPTQAFTRRGLPALPGLPSPISPIRRSRIIKDISKKLEVPIKIGKFRGKKKGGIYKPREQVIRARHANDVEVVIHEVAHHIESLLELPKTMPKEVRLLAYKDAKSLSREGFAEFLRHYVTNETKARTEAPTFYTQFEDALKENKDVQDVLVKARMAWEEWVATPNIQKLTSFIVDGSDVKKKRVTLNEIYTNWKDGLRAFQIVTEEAKKKGMAIRTSEDPYILGRLTKGWARKGEQYLKYGTFQLTESGGAELTGPSLREILQPIEQKGQRRILDAYLWAKRGTVQEKAIKGFLDIGLSEEIFSGSIEEIEEAYPEIVKAAEQIHEYSRQLKQYLKDSGRISKEFADVLDKVDAFYAPLYKMVDDMDPGIKGMSKDKFGNLYNPIRKLGVSSRNIISPTESLIFNTFAMINVAERNRVGAALINIAEKAEGMGATIEKIPFRVKPIKMSIEEAVKGISKTLGAEETDVIKQLEALGLDKASLDTTIATFRPNIKAGPNEVIFYKNGNPYLVEVDPLLYKSIMALDQQSLGTYEQLLAYPAQWLRAGAVMYNPEFGIRNPFKDQLTAWAQTKYGYVPFLDLARGLAHILGVTETWQFYNASGGAHAALVSMDRDYLSQTIKALLRKKGFTDFIKHPLETLQIFSELTEEATRVGEFAKALKKEGRTLDGLLKSGFASREVTLDFSRIGAKARAVNAISAFWNAGVEGVDKFVRVHKDNPLRASMIGILGFTIPSILLWWAQKDDPDYQELPKWRRIACWNIVTHNKDGSVKHIWSIPKPWIWGLIYGSMPEMMLDSIYKKDPEGMKEFAKQFLRMISPLPIPTGLIPPAEWWANKSFFFDSPTVPPGKEDLEPILQTKPYTSETVKLIAEGMNKVPGLKELASPAKIEQLIYGYSAGLGKLTLEQTDRILKLLHVVDVAPEPSMTLSDLPLIRGFVARYPSASSRSIEEFYDKYAIRKREWESKKERAGTRGIGWTKEGRAIQRLVTKEFKPLDLQQDEKTAEALSTLRKIVQTVYENREVSSEDKRIAIDNLYYVMINVARGSVGKKPIPVPKIKTNGRLLDYKR</sequence>
<feature type="domain" description="Large polyvalent protein associated" evidence="2">
    <location>
        <begin position="1598"/>
        <end position="1785"/>
    </location>
</feature>
<organism evidence="3">
    <name type="scientific">viral metagenome</name>
    <dbReference type="NCBI Taxonomy" id="1070528"/>
    <lineage>
        <taxon>unclassified sequences</taxon>
        <taxon>metagenomes</taxon>
        <taxon>organismal metagenomes</taxon>
    </lineage>
</organism>